<dbReference type="RefSeq" id="WP_120677621.1">
    <property type="nucleotide sequence ID" value="NZ_RBAL01000004.1"/>
</dbReference>
<dbReference type="Gene3D" id="3.30.70.100">
    <property type="match status" value="1"/>
</dbReference>
<keyword evidence="2" id="KW-1185">Reference proteome</keyword>
<proteinExistence type="predicted"/>
<name>A0A3A9Z9F4_9ACTN</name>
<dbReference type="InterPro" id="IPR008000">
    <property type="entry name" value="Rham/fucose_mutarotase"/>
</dbReference>
<accession>A0A3A9Z9F4</accession>
<evidence type="ECO:0000313" key="2">
    <source>
        <dbReference type="Proteomes" id="UP000272474"/>
    </source>
</evidence>
<dbReference type="Pfam" id="PF05336">
    <property type="entry name" value="rhaM"/>
    <property type="match status" value="1"/>
</dbReference>
<reference evidence="1 2" key="1">
    <citation type="journal article" date="2014" name="Int. J. Syst. Evol. Microbiol.">
        <title>Streptomyces hoynatensis sp. nov., isolated from deep marine sediment.</title>
        <authorList>
            <person name="Veyisoglu A."/>
            <person name="Sahin N."/>
        </authorList>
    </citation>
    <scope>NUCLEOTIDE SEQUENCE [LARGE SCALE GENOMIC DNA]</scope>
    <source>
        <strain evidence="1 2">KCTC 29097</strain>
    </source>
</reference>
<dbReference type="SUPFAM" id="SSF54909">
    <property type="entry name" value="Dimeric alpha+beta barrel"/>
    <property type="match status" value="1"/>
</dbReference>
<dbReference type="EMBL" id="RBAL01000004">
    <property type="protein sequence ID" value="RKN43936.1"/>
    <property type="molecule type" value="Genomic_DNA"/>
</dbReference>
<dbReference type="Proteomes" id="UP000272474">
    <property type="component" value="Unassembled WGS sequence"/>
</dbReference>
<dbReference type="OrthoDB" id="9799608at2"/>
<dbReference type="AlphaFoldDB" id="A0A3A9Z9F4"/>
<dbReference type="GO" id="GO:0016857">
    <property type="term" value="F:racemase and epimerase activity, acting on carbohydrates and derivatives"/>
    <property type="evidence" value="ECO:0007669"/>
    <property type="project" value="InterPro"/>
</dbReference>
<dbReference type="InterPro" id="IPR011008">
    <property type="entry name" value="Dimeric_a/b-barrel"/>
</dbReference>
<dbReference type="PANTHER" id="PTHR34389:SF2">
    <property type="entry name" value="L-RHAMNOSE MUTAROTASE"/>
    <property type="match status" value="1"/>
</dbReference>
<dbReference type="PANTHER" id="PTHR34389">
    <property type="entry name" value="L-RHAMNOSE MUTAROTASE"/>
    <property type="match status" value="1"/>
</dbReference>
<comment type="caution">
    <text evidence="1">The sequence shown here is derived from an EMBL/GenBank/DDBJ whole genome shotgun (WGS) entry which is preliminary data.</text>
</comment>
<sequence>MSKPRRVASVIHLRPEKEEEYRRLHREVWPEVLATLSRAHITNYSIFLHGDTLFAYYEYTGTDYEADMATIAADEPTRRWWELTDPCQRPVEGAAEGERWVEIEEVFHLD</sequence>
<gene>
    <name evidence="1" type="ORF">D7294_09620</name>
</gene>
<organism evidence="1 2">
    <name type="scientific">Streptomyces hoynatensis</name>
    <dbReference type="NCBI Taxonomy" id="1141874"/>
    <lineage>
        <taxon>Bacteria</taxon>
        <taxon>Bacillati</taxon>
        <taxon>Actinomycetota</taxon>
        <taxon>Actinomycetes</taxon>
        <taxon>Kitasatosporales</taxon>
        <taxon>Streptomycetaceae</taxon>
        <taxon>Streptomyces</taxon>
    </lineage>
</organism>
<protein>
    <submittedName>
        <fullName evidence="1">L-rhamnose mutarotase</fullName>
    </submittedName>
</protein>
<evidence type="ECO:0000313" key="1">
    <source>
        <dbReference type="EMBL" id="RKN43936.1"/>
    </source>
</evidence>